<sequence>MLEVAIVAENQKPLTEEEPMNETAAQEEENESVETETDEVVLEEAQEESKEEQLQKQLDESEDRYLRLRADFDNFRRRANLDREAQEKYRAQKLVGELLPVLDNFERALQVTAEHEETKSLLQGMEMVYKTLVAALQSEGVEPIETVGKPFDPTVHQAVMTDSDESAEPNSVLAELQKGYKLKDRVIRPSMVKVNQ</sequence>
<dbReference type="EMBL" id="MWSK01000001">
    <property type="protein sequence ID" value="OXS80456.1"/>
    <property type="molecule type" value="Genomic_DNA"/>
</dbReference>
<dbReference type="PANTHER" id="PTHR21237">
    <property type="entry name" value="GRPE PROTEIN"/>
    <property type="match status" value="1"/>
</dbReference>
<feature type="region of interest" description="Disordered" evidence="6">
    <location>
        <begin position="1"/>
        <end position="58"/>
    </location>
</feature>
<dbReference type="InterPro" id="IPR013805">
    <property type="entry name" value="GrpE_CC"/>
</dbReference>
<dbReference type="HAMAP" id="MF_01151">
    <property type="entry name" value="GrpE"/>
    <property type="match status" value="1"/>
</dbReference>
<keyword evidence="8" id="KW-1185">Reference proteome</keyword>
<evidence type="ECO:0000256" key="5">
    <source>
        <dbReference type="RuleBase" id="RU004478"/>
    </source>
</evidence>
<comment type="caution">
    <text evidence="7">The sequence shown here is derived from an EMBL/GenBank/DDBJ whole genome shotgun (WGS) entry which is preliminary data.</text>
</comment>
<feature type="compositionally biased region" description="Acidic residues" evidence="6">
    <location>
        <begin position="16"/>
        <end position="46"/>
    </location>
</feature>
<keyword evidence="2 3" id="KW-0143">Chaperone</keyword>
<comment type="subunit">
    <text evidence="3">Homodimer.</text>
</comment>
<comment type="subcellular location">
    <subcellularLocation>
        <location evidence="3">Cytoplasm</location>
    </subcellularLocation>
</comment>
<dbReference type="PRINTS" id="PR00773">
    <property type="entry name" value="GRPEPROTEIN"/>
</dbReference>
<dbReference type="Pfam" id="PF01025">
    <property type="entry name" value="GrpE"/>
    <property type="match status" value="1"/>
</dbReference>
<comment type="function">
    <text evidence="3 4">Participates actively in the response to hyperosmotic and heat shock by preventing the aggregation of stress-denatured proteins, in association with DnaK and GrpE. It is the nucleotide exchange factor for DnaK and may function as a thermosensor. Unfolded proteins bind initially to DnaJ; upon interaction with the DnaJ-bound protein, DnaK hydrolyzes its bound ATP, resulting in the formation of a stable complex. GrpE releases ADP from DnaK; ATP binding to DnaK triggers the release of the substrate protein, thus completing the reaction cycle. Several rounds of ATP-dependent interactions between DnaJ, DnaK and GrpE are required for fully efficient folding.</text>
</comment>
<evidence type="ECO:0000256" key="6">
    <source>
        <dbReference type="SAM" id="MobiDB-lite"/>
    </source>
</evidence>
<dbReference type="SUPFAM" id="SSF58014">
    <property type="entry name" value="Coiled-coil domain of nucleotide exchange factor GrpE"/>
    <property type="match status" value="1"/>
</dbReference>
<dbReference type="CDD" id="cd00446">
    <property type="entry name" value="GrpE"/>
    <property type="match status" value="1"/>
</dbReference>
<dbReference type="NCBIfam" id="NF010738">
    <property type="entry name" value="PRK14140.1"/>
    <property type="match status" value="1"/>
</dbReference>
<evidence type="ECO:0000256" key="3">
    <source>
        <dbReference type="HAMAP-Rule" id="MF_01151"/>
    </source>
</evidence>
<dbReference type="PANTHER" id="PTHR21237:SF23">
    <property type="entry name" value="GRPE PROTEIN HOMOLOG, MITOCHONDRIAL"/>
    <property type="match status" value="1"/>
</dbReference>
<dbReference type="NCBIfam" id="NF010748">
    <property type="entry name" value="PRK14150.1"/>
    <property type="match status" value="1"/>
</dbReference>
<reference evidence="8" key="1">
    <citation type="submission" date="2017-03" db="EMBL/GenBank/DDBJ databases">
        <title>Bacillus sp. V-88(T) DSM27956, whole genome shotgun sequencing project.</title>
        <authorList>
            <person name="Dastager S.G."/>
            <person name="Neurgaonkar P.S."/>
            <person name="Dharne M.S."/>
        </authorList>
    </citation>
    <scope>NUCLEOTIDE SEQUENCE [LARGE SCALE GENOMIC DNA]</scope>
    <source>
        <strain evidence="8">DSM 25145</strain>
    </source>
</reference>
<keyword evidence="3" id="KW-0963">Cytoplasm</keyword>
<dbReference type="Gene3D" id="3.90.20.20">
    <property type="match status" value="1"/>
</dbReference>
<proteinExistence type="inferred from homology"/>
<dbReference type="Gene3D" id="2.30.22.10">
    <property type="entry name" value="Head domain of nucleotide exchange factor GrpE"/>
    <property type="match status" value="1"/>
</dbReference>
<dbReference type="Proteomes" id="UP000215545">
    <property type="component" value="Unassembled WGS sequence"/>
</dbReference>
<organism evidence="7 8">
    <name type="scientific">Domibacillus enclensis</name>
    <dbReference type="NCBI Taxonomy" id="1017273"/>
    <lineage>
        <taxon>Bacteria</taxon>
        <taxon>Bacillati</taxon>
        <taxon>Bacillota</taxon>
        <taxon>Bacilli</taxon>
        <taxon>Bacillales</taxon>
        <taxon>Bacillaceae</taxon>
        <taxon>Domibacillus</taxon>
    </lineage>
</organism>
<dbReference type="PROSITE" id="PS01071">
    <property type="entry name" value="GRPE"/>
    <property type="match status" value="1"/>
</dbReference>
<protein>
    <recommendedName>
        <fullName evidence="3 4">Protein GrpE</fullName>
    </recommendedName>
    <alternativeName>
        <fullName evidence="3">HSP-70 cofactor</fullName>
    </alternativeName>
</protein>
<dbReference type="InterPro" id="IPR009012">
    <property type="entry name" value="GrpE_head"/>
</dbReference>
<accession>A0ABX4EDD2</accession>
<evidence type="ECO:0000256" key="1">
    <source>
        <dbReference type="ARBA" id="ARBA00009054"/>
    </source>
</evidence>
<evidence type="ECO:0000256" key="2">
    <source>
        <dbReference type="ARBA" id="ARBA00023186"/>
    </source>
</evidence>
<evidence type="ECO:0000313" key="8">
    <source>
        <dbReference type="Proteomes" id="UP000215545"/>
    </source>
</evidence>
<evidence type="ECO:0000256" key="4">
    <source>
        <dbReference type="RuleBase" id="RU000639"/>
    </source>
</evidence>
<feature type="compositionally biased region" description="Basic and acidic residues" evidence="6">
    <location>
        <begin position="47"/>
        <end position="58"/>
    </location>
</feature>
<dbReference type="InterPro" id="IPR000740">
    <property type="entry name" value="GrpE"/>
</dbReference>
<name>A0ABX4EDD2_9BACI</name>
<keyword evidence="3 4" id="KW-0346">Stress response</keyword>
<comment type="similarity">
    <text evidence="1 3 5">Belongs to the GrpE family.</text>
</comment>
<evidence type="ECO:0000313" key="7">
    <source>
        <dbReference type="EMBL" id="OXS80456.1"/>
    </source>
</evidence>
<dbReference type="SUPFAM" id="SSF51064">
    <property type="entry name" value="Head domain of nucleotide exchange factor GrpE"/>
    <property type="match status" value="1"/>
</dbReference>
<gene>
    <name evidence="3" type="primary">grpE</name>
    <name evidence="7" type="ORF">B1B05_02955</name>
</gene>